<sequence>MPDAKKHILLIGGGHAHVAVLADWIKHGLPAERATLLTPHPMLRYSGMVPGWIAGEHRADDGLVDLTALARRAGTELAFDRCCGLDLDRSTATTSSGETIQFDYASIDTGGVGRARDVVGDDPRLIDIRPIDVFVDRLASWRHTARGKAVRIAVVGGGAGGVELAFALRNTSGFDPRPDIVLATGDEGLLPGFADPVRERVLAETRDQEIRLIEGNARFEDGWLVAADRSIEPVDLVVAATGSAAPDWPGESGLACDADGFIAVDRHQRSTSHPNIFAVGDVAARQDRHIPHSGVHAVFAGPVLADNLRQVLAGKEPQRSYRRRWNNLYLLNTGNGSAIASYGPFAAQGPWVVQLKHWIDKRWIATYAELARGG</sequence>
<accession>A0ABR8KP92</accession>
<name>A0ABR8KP92_9SPHN</name>
<dbReference type="InterPro" id="IPR023753">
    <property type="entry name" value="FAD/NAD-binding_dom"/>
</dbReference>
<evidence type="ECO:0000256" key="1">
    <source>
        <dbReference type="ARBA" id="ARBA00001974"/>
    </source>
</evidence>
<evidence type="ECO:0000259" key="5">
    <source>
        <dbReference type="Pfam" id="PF07992"/>
    </source>
</evidence>
<dbReference type="PRINTS" id="PR00368">
    <property type="entry name" value="FADPNR"/>
</dbReference>
<dbReference type="PANTHER" id="PTHR42913">
    <property type="entry name" value="APOPTOSIS-INDUCING FACTOR 1"/>
    <property type="match status" value="1"/>
</dbReference>
<comment type="caution">
    <text evidence="6">The sequence shown here is derived from an EMBL/GenBank/DDBJ whole genome shotgun (WGS) entry which is preliminary data.</text>
</comment>
<dbReference type="PANTHER" id="PTHR42913:SF9">
    <property type="entry name" value="SLR1591 PROTEIN"/>
    <property type="match status" value="1"/>
</dbReference>
<evidence type="ECO:0000313" key="7">
    <source>
        <dbReference type="Proteomes" id="UP000635384"/>
    </source>
</evidence>
<keyword evidence="2" id="KW-0285">Flavoprotein</keyword>
<dbReference type="InterPro" id="IPR036188">
    <property type="entry name" value="FAD/NAD-bd_sf"/>
</dbReference>
<comment type="cofactor">
    <cofactor evidence="1">
        <name>FAD</name>
        <dbReference type="ChEBI" id="CHEBI:57692"/>
    </cofactor>
</comment>
<evidence type="ECO:0000256" key="3">
    <source>
        <dbReference type="ARBA" id="ARBA00022827"/>
    </source>
</evidence>
<dbReference type="PRINTS" id="PR00469">
    <property type="entry name" value="PNDRDTASEII"/>
</dbReference>
<keyword evidence="7" id="KW-1185">Reference proteome</keyword>
<proteinExistence type="predicted"/>
<dbReference type="InterPro" id="IPR051169">
    <property type="entry name" value="NADH-Q_oxidoreductase"/>
</dbReference>
<reference evidence="6 7" key="1">
    <citation type="submission" date="2020-09" db="EMBL/GenBank/DDBJ databases">
        <authorList>
            <person name="Yoon J.-W."/>
        </authorList>
    </citation>
    <scope>NUCLEOTIDE SEQUENCE [LARGE SCALE GENOMIC DNA]</scope>
    <source>
        <strain evidence="6 7">KMU-140</strain>
    </source>
</reference>
<dbReference type="RefSeq" id="WP_190786659.1">
    <property type="nucleotide sequence ID" value="NZ_JACXLC010000001.1"/>
</dbReference>
<dbReference type="Pfam" id="PF07992">
    <property type="entry name" value="Pyr_redox_2"/>
    <property type="match status" value="1"/>
</dbReference>
<feature type="domain" description="FAD/NAD(P)-binding" evidence="5">
    <location>
        <begin position="7"/>
        <end position="297"/>
    </location>
</feature>
<dbReference type="Proteomes" id="UP000635384">
    <property type="component" value="Unassembled WGS sequence"/>
</dbReference>
<keyword evidence="4" id="KW-0560">Oxidoreductase</keyword>
<dbReference type="SUPFAM" id="SSF51905">
    <property type="entry name" value="FAD/NAD(P)-binding domain"/>
    <property type="match status" value="2"/>
</dbReference>
<protein>
    <submittedName>
        <fullName evidence="6">FAD-dependent oxidoreductase</fullName>
    </submittedName>
</protein>
<dbReference type="EMBL" id="JACXLC010000001">
    <property type="protein sequence ID" value="MBD2841085.1"/>
    <property type="molecule type" value="Genomic_DNA"/>
</dbReference>
<dbReference type="Gene3D" id="3.50.50.100">
    <property type="match status" value="1"/>
</dbReference>
<evidence type="ECO:0000256" key="4">
    <source>
        <dbReference type="ARBA" id="ARBA00023002"/>
    </source>
</evidence>
<organism evidence="6 7">
    <name type="scientific">Erythrobacter rubeus</name>
    <dbReference type="NCBI Taxonomy" id="2760803"/>
    <lineage>
        <taxon>Bacteria</taxon>
        <taxon>Pseudomonadati</taxon>
        <taxon>Pseudomonadota</taxon>
        <taxon>Alphaproteobacteria</taxon>
        <taxon>Sphingomonadales</taxon>
        <taxon>Erythrobacteraceae</taxon>
        <taxon>Erythrobacter/Porphyrobacter group</taxon>
        <taxon>Erythrobacter</taxon>
    </lineage>
</organism>
<evidence type="ECO:0000313" key="6">
    <source>
        <dbReference type="EMBL" id="MBD2841085.1"/>
    </source>
</evidence>
<evidence type="ECO:0000256" key="2">
    <source>
        <dbReference type="ARBA" id="ARBA00022630"/>
    </source>
</evidence>
<gene>
    <name evidence="6" type="ORF">IB285_02315</name>
</gene>
<keyword evidence="3" id="KW-0274">FAD</keyword>